<gene>
    <name evidence="3" type="ORF">A3224_10945</name>
</gene>
<name>A0A143HNF5_MICTH</name>
<dbReference type="RefSeq" id="WP_067154403.1">
    <property type="nucleotide sequence ID" value="NZ_CP014864.1"/>
</dbReference>
<sequence>MKDLFPGHFKESEGKLREVWDTSLFVFDANILLNLYRYSDTTRKEFLRILEKIKDRVWLPHRAADEYLNNRLSVIDQQERSYDETKRSIQSLRSDLENARQHPFVSNRTMSKVSKVFDELCEELDKNRSVHTNRISNDEIKSSVSEIFEGRVGQPYDKERLVELIAEGEERYKQKIPPGFKDGAKSGDSDIFTEKCRKYGDLIVWTQVIDQAVASGKGVVLVTDDKKEDWWEKFKGKTVGPRPELVKEFKDRANNTFHMYQADRFLELARENLDEQVSDEIVEEIREVRRRDKLAQKRMREMEFIKRRKNEMSHLFQELEQSKSRMMAYEEERRMLQQRMKELESVRSDMRHHQEHLLREGVDNPDFEPFMDHYAALSEEYSKVRSNLKDSSMRCKEIQLHMMELEKEVAHRMKIIEQDNPADS</sequence>
<evidence type="ECO:0000313" key="3">
    <source>
        <dbReference type="EMBL" id="AMX03016.1"/>
    </source>
</evidence>
<reference evidence="4" key="1">
    <citation type="submission" date="2016-03" db="EMBL/GenBank/DDBJ databases">
        <authorList>
            <person name="Lee Y.-S."/>
            <person name="Choi Y.-L."/>
        </authorList>
    </citation>
    <scope>NUCLEOTIDE SEQUENCE [LARGE SCALE GENOMIC DNA]</scope>
    <source>
        <strain evidence="4">DAU221</strain>
    </source>
</reference>
<dbReference type="OrthoDB" id="9182727at2"/>
<feature type="coiled-coil region" evidence="1">
    <location>
        <begin position="302"/>
        <end position="346"/>
    </location>
</feature>
<dbReference type="Proteomes" id="UP000076077">
    <property type="component" value="Chromosome"/>
</dbReference>
<proteinExistence type="predicted"/>
<dbReference type="KEGG" id="mthd:A3224_10945"/>
<accession>A0A143HNF5</accession>
<dbReference type="GeneID" id="76608565"/>
<dbReference type="AlphaFoldDB" id="A0A143HNF5"/>
<protein>
    <recommendedName>
        <fullName evidence="2">PIN like domain-containing protein</fullName>
    </recommendedName>
</protein>
<feature type="domain" description="PIN like" evidence="2">
    <location>
        <begin position="24"/>
        <end position="245"/>
    </location>
</feature>
<dbReference type="InterPro" id="IPR041578">
    <property type="entry name" value="PIN_8"/>
</dbReference>
<organism evidence="3 4">
    <name type="scientific">Microbulbifer thermotolerans</name>
    <dbReference type="NCBI Taxonomy" id="252514"/>
    <lineage>
        <taxon>Bacteria</taxon>
        <taxon>Pseudomonadati</taxon>
        <taxon>Pseudomonadota</taxon>
        <taxon>Gammaproteobacteria</taxon>
        <taxon>Cellvibrionales</taxon>
        <taxon>Microbulbiferaceae</taxon>
        <taxon>Microbulbifer</taxon>
    </lineage>
</organism>
<evidence type="ECO:0000259" key="2">
    <source>
        <dbReference type="Pfam" id="PF18476"/>
    </source>
</evidence>
<dbReference type="Pfam" id="PF18476">
    <property type="entry name" value="PIN_8"/>
    <property type="match status" value="1"/>
</dbReference>
<keyword evidence="1" id="KW-0175">Coiled coil</keyword>
<feature type="coiled-coil region" evidence="1">
    <location>
        <begin position="75"/>
        <end position="102"/>
    </location>
</feature>
<evidence type="ECO:0000313" key="4">
    <source>
        <dbReference type="Proteomes" id="UP000076077"/>
    </source>
</evidence>
<dbReference type="STRING" id="252514.A3224_10945"/>
<dbReference type="EMBL" id="CP014864">
    <property type="protein sequence ID" value="AMX03016.1"/>
    <property type="molecule type" value="Genomic_DNA"/>
</dbReference>
<evidence type="ECO:0000256" key="1">
    <source>
        <dbReference type="SAM" id="Coils"/>
    </source>
</evidence>
<keyword evidence="4" id="KW-1185">Reference proteome</keyword>